<protein>
    <submittedName>
        <fullName evidence="2">Uncharacterized protein</fullName>
    </submittedName>
</protein>
<keyword evidence="1" id="KW-0472">Membrane</keyword>
<evidence type="ECO:0000313" key="3">
    <source>
        <dbReference type="Proteomes" id="UP000807342"/>
    </source>
</evidence>
<dbReference type="Proteomes" id="UP000807342">
    <property type="component" value="Unassembled WGS sequence"/>
</dbReference>
<organism evidence="2 3">
    <name type="scientific">Macrolepiota fuliginosa MF-IS2</name>
    <dbReference type="NCBI Taxonomy" id="1400762"/>
    <lineage>
        <taxon>Eukaryota</taxon>
        <taxon>Fungi</taxon>
        <taxon>Dikarya</taxon>
        <taxon>Basidiomycota</taxon>
        <taxon>Agaricomycotina</taxon>
        <taxon>Agaricomycetes</taxon>
        <taxon>Agaricomycetidae</taxon>
        <taxon>Agaricales</taxon>
        <taxon>Agaricineae</taxon>
        <taxon>Agaricaceae</taxon>
        <taxon>Macrolepiota</taxon>
    </lineage>
</organism>
<sequence>MRGVLLFFAWLGQVLVLLGLVLPLALTLILLQWFVMLLLVLVLVLGAPLLTPLLVLPVGVASVGKGVLKGCMDSGGNEGDGESQDVGTVLEKQSLPHCNPGIRDSHQDHHGLKGARDLQTLVLQSHHVAHPLGDLLRGVMCGGKHKVLDELDV</sequence>
<keyword evidence="3" id="KW-1185">Reference proteome</keyword>
<dbReference type="EMBL" id="MU152020">
    <property type="protein sequence ID" value="KAF9441190.1"/>
    <property type="molecule type" value="Genomic_DNA"/>
</dbReference>
<name>A0A9P6BX86_9AGAR</name>
<reference evidence="2" key="1">
    <citation type="submission" date="2020-11" db="EMBL/GenBank/DDBJ databases">
        <authorList>
            <consortium name="DOE Joint Genome Institute"/>
            <person name="Ahrendt S."/>
            <person name="Riley R."/>
            <person name="Andreopoulos W."/>
            <person name="Labutti K."/>
            <person name="Pangilinan J."/>
            <person name="Ruiz-Duenas F.J."/>
            <person name="Barrasa J.M."/>
            <person name="Sanchez-Garcia M."/>
            <person name="Camarero S."/>
            <person name="Miyauchi S."/>
            <person name="Serrano A."/>
            <person name="Linde D."/>
            <person name="Babiker R."/>
            <person name="Drula E."/>
            <person name="Ayuso-Fernandez I."/>
            <person name="Pacheco R."/>
            <person name="Padilla G."/>
            <person name="Ferreira P."/>
            <person name="Barriuso J."/>
            <person name="Kellner H."/>
            <person name="Castanera R."/>
            <person name="Alfaro M."/>
            <person name="Ramirez L."/>
            <person name="Pisabarro A.G."/>
            <person name="Kuo A."/>
            <person name="Tritt A."/>
            <person name="Lipzen A."/>
            <person name="He G."/>
            <person name="Yan M."/>
            <person name="Ng V."/>
            <person name="Cullen D."/>
            <person name="Martin F."/>
            <person name="Rosso M.-N."/>
            <person name="Henrissat B."/>
            <person name="Hibbett D."/>
            <person name="Martinez A.T."/>
            <person name="Grigoriev I.V."/>
        </authorList>
    </citation>
    <scope>NUCLEOTIDE SEQUENCE</scope>
    <source>
        <strain evidence="2">MF-IS2</strain>
    </source>
</reference>
<comment type="caution">
    <text evidence="2">The sequence shown here is derived from an EMBL/GenBank/DDBJ whole genome shotgun (WGS) entry which is preliminary data.</text>
</comment>
<gene>
    <name evidence="2" type="ORF">P691DRAFT_791918</name>
</gene>
<feature type="transmembrane region" description="Helical" evidence="1">
    <location>
        <begin position="33"/>
        <end position="56"/>
    </location>
</feature>
<keyword evidence="1" id="KW-1133">Transmembrane helix</keyword>
<dbReference type="AlphaFoldDB" id="A0A9P6BX86"/>
<proteinExistence type="predicted"/>
<evidence type="ECO:0000313" key="2">
    <source>
        <dbReference type="EMBL" id="KAF9441190.1"/>
    </source>
</evidence>
<evidence type="ECO:0000256" key="1">
    <source>
        <dbReference type="SAM" id="Phobius"/>
    </source>
</evidence>
<keyword evidence="1" id="KW-0812">Transmembrane</keyword>
<accession>A0A9P6BX86</accession>